<keyword evidence="1" id="KW-0732">Signal</keyword>
<dbReference type="InterPro" id="IPR036514">
    <property type="entry name" value="SGNH_hydro_sf"/>
</dbReference>
<evidence type="ECO:0000256" key="1">
    <source>
        <dbReference type="SAM" id="SignalP"/>
    </source>
</evidence>
<reference evidence="3 4" key="1">
    <citation type="submission" date="2019-04" db="EMBL/GenBank/DDBJ databases">
        <title>Pedobacter sp. RP-1-16 sp. nov., isolated from Arctic soil.</title>
        <authorList>
            <person name="Dahal R.H."/>
            <person name="Kim D.-U."/>
        </authorList>
    </citation>
    <scope>NUCLEOTIDE SEQUENCE [LARGE SCALE GENOMIC DNA]</scope>
    <source>
        <strain evidence="3 4">RP-1-16</strain>
    </source>
</reference>
<organism evidence="3 4">
    <name type="scientific">Pedobacter hiemivivus</name>
    <dbReference type="NCBI Taxonomy" id="2530454"/>
    <lineage>
        <taxon>Bacteria</taxon>
        <taxon>Pseudomonadati</taxon>
        <taxon>Bacteroidota</taxon>
        <taxon>Sphingobacteriia</taxon>
        <taxon>Sphingobacteriales</taxon>
        <taxon>Sphingobacteriaceae</taxon>
        <taxon>Pedobacter</taxon>
    </lineage>
</organism>
<dbReference type="PANTHER" id="PTHR30383">
    <property type="entry name" value="THIOESTERASE 1/PROTEASE 1/LYSOPHOSPHOLIPASE L1"/>
    <property type="match status" value="1"/>
</dbReference>
<dbReference type="AlphaFoldDB" id="A0A4U1G3Q8"/>
<evidence type="ECO:0000313" key="3">
    <source>
        <dbReference type="EMBL" id="TKC55462.1"/>
    </source>
</evidence>
<dbReference type="SUPFAM" id="SSF52266">
    <property type="entry name" value="SGNH hydrolase"/>
    <property type="match status" value="1"/>
</dbReference>
<dbReference type="InterPro" id="IPR051532">
    <property type="entry name" value="Ester_Hydrolysis_Enzymes"/>
</dbReference>
<dbReference type="PANTHER" id="PTHR30383:SF5">
    <property type="entry name" value="SGNH HYDROLASE-TYPE ESTERASE DOMAIN-CONTAINING PROTEIN"/>
    <property type="match status" value="1"/>
</dbReference>
<dbReference type="InterPro" id="IPR013830">
    <property type="entry name" value="SGNH_hydro"/>
</dbReference>
<dbReference type="Gene3D" id="3.40.50.1110">
    <property type="entry name" value="SGNH hydrolase"/>
    <property type="match status" value="1"/>
</dbReference>
<evidence type="ECO:0000259" key="2">
    <source>
        <dbReference type="Pfam" id="PF13472"/>
    </source>
</evidence>
<evidence type="ECO:0000313" key="4">
    <source>
        <dbReference type="Proteomes" id="UP000309594"/>
    </source>
</evidence>
<dbReference type="Pfam" id="PF13472">
    <property type="entry name" value="Lipase_GDSL_2"/>
    <property type="match status" value="1"/>
</dbReference>
<sequence>MNYINRRQTVKYVLSAIAGTALMNSLLRNASFAQAAGSPFPFKGNGEPAVFDIINSGVGGNNTVDMLKRMEKDCLIHKPKLTILMVGTNDMNSVKHIPLPQYEQNLKEMVKRIKATKSKVLMMTILPCYEPDLLTRHPTAFYEPEGVSGRRKQINDVVKKIAAEHKTYLLDLEHRFLAIGKIGADRDSLIQNLANTNKRDGIHPTVNGYRFIGLTVYDFITDHKLPASGIVCFGDSITKGDGSVDKDSYPGFLSKLLNTK</sequence>
<dbReference type="EMBL" id="SWDX01000017">
    <property type="protein sequence ID" value="TKC55462.1"/>
    <property type="molecule type" value="Genomic_DNA"/>
</dbReference>
<name>A0A4U1G3Q8_9SPHI</name>
<feature type="chain" id="PRO_5020689386" evidence="1">
    <location>
        <begin position="36"/>
        <end position="260"/>
    </location>
</feature>
<gene>
    <name evidence="3" type="ORF">FBD94_25135</name>
</gene>
<dbReference type="RefSeq" id="WP_136882266.1">
    <property type="nucleotide sequence ID" value="NZ_SWDX01000017.1"/>
</dbReference>
<proteinExistence type="predicted"/>
<accession>A0A4U1G3Q8</accession>
<feature type="signal peptide" evidence="1">
    <location>
        <begin position="1"/>
        <end position="35"/>
    </location>
</feature>
<feature type="domain" description="SGNH hydrolase-type esterase" evidence="2">
    <location>
        <begin position="52"/>
        <end position="210"/>
    </location>
</feature>
<dbReference type="Proteomes" id="UP000309594">
    <property type="component" value="Unassembled WGS sequence"/>
</dbReference>
<protein>
    <submittedName>
        <fullName evidence="3">Esterase</fullName>
    </submittedName>
</protein>
<comment type="caution">
    <text evidence="3">The sequence shown here is derived from an EMBL/GenBank/DDBJ whole genome shotgun (WGS) entry which is preliminary data.</text>
</comment>
<dbReference type="GO" id="GO:0004622">
    <property type="term" value="F:phosphatidylcholine lysophospholipase activity"/>
    <property type="evidence" value="ECO:0007669"/>
    <property type="project" value="TreeGrafter"/>
</dbReference>